<name>A0AAD8URX5_BABGI</name>
<dbReference type="PANTHER" id="PTHR21399:SF0">
    <property type="entry name" value="METHYLOSOME SUBUNIT PICLN"/>
    <property type="match status" value="1"/>
</dbReference>
<evidence type="ECO:0000313" key="6">
    <source>
        <dbReference type="EMBL" id="KAK1444625.1"/>
    </source>
</evidence>
<evidence type="ECO:0000256" key="5">
    <source>
        <dbReference type="SAM" id="MobiDB-lite"/>
    </source>
</evidence>
<keyword evidence="7" id="KW-1185">Reference proteome</keyword>
<dbReference type="SUPFAM" id="SSF50729">
    <property type="entry name" value="PH domain-like"/>
    <property type="match status" value="1"/>
</dbReference>
<evidence type="ECO:0000256" key="3">
    <source>
        <dbReference type="ARBA" id="ARBA00022490"/>
    </source>
</evidence>
<protein>
    <recommendedName>
        <fullName evidence="8">Methylosome subunit pICln</fullName>
    </recommendedName>
</protein>
<keyword evidence="3" id="KW-0963">Cytoplasm</keyword>
<dbReference type="GO" id="GO:0005681">
    <property type="term" value="C:spliceosomal complex"/>
    <property type="evidence" value="ECO:0007669"/>
    <property type="project" value="TreeGrafter"/>
</dbReference>
<reference evidence="6" key="1">
    <citation type="submission" date="2023-08" db="EMBL/GenBank/DDBJ databases">
        <title>Draft sequence of the Babesia gibsoni genome.</title>
        <authorList>
            <person name="Yamagishi J.Y."/>
            <person name="Xuan X.X."/>
        </authorList>
    </citation>
    <scope>NUCLEOTIDE SEQUENCE</scope>
    <source>
        <strain evidence="6">Azabu</strain>
    </source>
</reference>
<dbReference type="GO" id="GO:0034715">
    <property type="term" value="C:pICln-Sm protein complex"/>
    <property type="evidence" value="ECO:0007669"/>
    <property type="project" value="TreeGrafter"/>
</dbReference>
<feature type="region of interest" description="Disordered" evidence="5">
    <location>
        <begin position="133"/>
        <end position="172"/>
    </location>
</feature>
<feature type="compositionally biased region" description="Acidic residues" evidence="5">
    <location>
        <begin position="141"/>
        <end position="161"/>
    </location>
</feature>
<dbReference type="Pfam" id="PF03517">
    <property type="entry name" value="Voldacs"/>
    <property type="match status" value="1"/>
</dbReference>
<dbReference type="GO" id="GO:0045292">
    <property type="term" value="P:mRNA cis splicing, via spliceosome"/>
    <property type="evidence" value="ECO:0007669"/>
    <property type="project" value="TreeGrafter"/>
</dbReference>
<evidence type="ECO:0008006" key="8">
    <source>
        <dbReference type="Google" id="ProtNLM"/>
    </source>
</evidence>
<dbReference type="PANTHER" id="PTHR21399">
    <property type="entry name" value="CHLORIDE CONDUCTANCE REGULATORY PROTEIN ICLN"/>
    <property type="match status" value="1"/>
</dbReference>
<comment type="subcellular location">
    <subcellularLocation>
        <location evidence="2">Cytoplasm</location>
    </subcellularLocation>
    <subcellularLocation>
        <location evidence="1">Nucleus</location>
    </subcellularLocation>
</comment>
<dbReference type="Gene3D" id="2.30.29.30">
    <property type="entry name" value="Pleckstrin-homology domain (PH domain)/Phosphotyrosine-binding domain (PTB)"/>
    <property type="match status" value="1"/>
</dbReference>
<evidence type="ECO:0000256" key="2">
    <source>
        <dbReference type="ARBA" id="ARBA00004496"/>
    </source>
</evidence>
<evidence type="ECO:0000256" key="1">
    <source>
        <dbReference type="ARBA" id="ARBA00004123"/>
    </source>
</evidence>
<dbReference type="EMBL" id="JAVEPI010000001">
    <property type="protein sequence ID" value="KAK1444625.1"/>
    <property type="molecule type" value="Genomic_DNA"/>
</dbReference>
<dbReference type="GO" id="GO:0005829">
    <property type="term" value="C:cytosol"/>
    <property type="evidence" value="ECO:0007669"/>
    <property type="project" value="TreeGrafter"/>
</dbReference>
<proteinExistence type="predicted"/>
<evidence type="ECO:0000313" key="7">
    <source>
        <dbReference type="Proteomes" id="UP001230268"/>
    </source>
</evidence>
<keyword evidence="4" id="KW-0539">Nucleus</keyword>
<dbReference type="InterPro" id="IPR039924">
    <property type="entry name" value="ICln/Lot5/Saf5"/>
</dbReference>
<accession>A0AAD8URX5</accession>
<comment type="caution">
    <text evidence="6">The sequence shown here is derived from an EMBL/GenBank/DDBJ whole genome shotgun (WGS) entry which is preliminary data.</text>
</comment>
<dbReference type="Proteomes" id="UP001230268">
    <property type="component" value="Unassembled WGS sequence"/>
</dbReference>
<sequence>MDTIRGYQRNVERNEDGTPVLNAASNEQLYKVYKDVTLKFDESNHGGGTLYLTTGRMVWIPSDTKEVSYGIPYIGVVLHAISKDKSLWATPCIFIQLEGDGVENEDANIPIVIMAPAKQEEVEDIFEAISHMNSLIPPDQSDSEDDYDDDEEQDMLDETIAGEDASMNNKLD</sequence>
<dbReference type="GO" id="GO:0000387">
    <property type="term" value="P:spliceosomal snRNP assembly"/>
    <property type="evidence" value="ECO:0007669"/>
    <property type="project" value="TreeGrafter"/>
</dbReference>
<dbReference type="AlphaFoldDB" id="A0AAD8URX5"/>
<organism evidence="6 7">
    <name type="scientific">Babesia gibsoni</name>
    <dbReference type="NCBI Taxonomy" id="33632"/>
    <lineage>
        <taxon>Eukaryota</taxon>
        <taxon>Sar</taxon>
        <taxon>Alveolata</taxon>
        <taxon>Apicomplexa</taxon>
        <taxon>Aconoidasida</taxon>
        <taxon>Piroplasmida</taxon>
        <taxon>Babesiidae</taxon>
        <taxon>Babesia</taxon>
    </lineage>
</organism>
<gene>
    <name evidence="6" type="ORF">BgAZ_105310</name>
</gene>
<evidence type="ECO:0000256" key="4">
    <source>
        <dbReference type="ARBA" id="ARBA00023242"/>
    </source>
</evidence>
<dbReference type="InterPro" id="IPR011993">
    <property type="entry name" value="PH-like_dom_sf"/>
</dbReference>